<dbReference type="InterPro" id="IPR020568">
    <property type="entry name" value="Ribosomal_Su5_D2-typ_SF"/>
</dbReference>
<dbReference type="AlphaFoldDB" id="A0A327ZUQ6"/>
<dbReference type="InterPro" id="IPR020569">
    <property type="entry name" value="UPF0029_Impact_CS"/>
</dbReference>
<gene>
    <name evidence="4" type="ORF">BHU61_01360</name>
</gene>
<dbReference type="EMBL" id="PZJH01000001">
    <property type="protein sequence ID" value="RAK46123.1"/>
    <property type="molecule type" value="Genomic_DNA"/>
</dbReference>
<name>A0A327ZUQ6_9STAP</name>
<dbReference type="GO" id="GO:0006446">
    <property type="term" value="P:regulation of translational initiation"/>
    <property type="evidence" value="ECO:0007669"/>
    <property type="project" value="TreeGrafter"/>
</dbReference>
<dbReference type="PANTHER" id="PTHR16301">
    <property type="entry name" value="IMPACT-RELATED"/>
    <property type="match status" value="1"/>
</dbReference>
<dbReference type="RefSeq" id="WP_111714290.1">
    <property type="nucleotide sequence ID" value="NZ_JBHSSR010000001.1"/>
</dbReference>
<dbReference type="InterPro" id="IPR036956">
    <property type="entry name" value="Impact_N_sf"/>
</dbReference>
<protein>
    <submittedName>
        <fullName evidence="4">YigZ family protein</fullName>
    </submittedName>
</protein>
<comment type="similarity">
    <text evidence="1">Belongs to the IMPACT family.</text>
</comment>
<feature type="domain" description="Impact N-terminal" evidence="2">
    <location>
        <begin position="19"/>
        <end position="119"/>
    </location>
</feature>
<keyword evidence="5" id="KW-1185">Reference proteome</keyword>
<evidence type="ECO:0000259" key="3">
    <source>
        <dbReference type="Pfam" id="PF09186"/>
    </source>
</evidence>
<dbReference type="Pfam" id="PF09186">
    <property type="entry name" value="DUF1949"/>
    <property type="match status" value="1"/>
</dbReference>
<dbReference type="PANTHER" id="PTHR16301:SF20">
    <property type="entry name" value="IMPACT FAMILY MEMBER YIGZ"/>
    <property type="match status" value="1"/>
</dbReference>
<dbReference type="PROSITE" id="PS00910">
    <property type="entry name" value="UPF0029"/>
    <property type="match status" value="1"/>
</dbReference>
<evidence type="ECO:0000313" key="4">
    <source>
        <dbReference type="EMBL" id="RAK46123.1"/>
    </source>
</evidence>
<accession>A0A327ZUQ6</accession>
<dbReference type="InterPro" id="IPR001498">
    <property type="entry name" value="Impact_N"/>
</dbReference>
<dbReference type="InterPro" id="IPR023582">
    <property type="entry name" value="Impact"/>
</dbReference>
<evidence type="ECO:0000259" key="2">
    <source>
        <dbReference type="Pfam" id="PF01205"/>
    </source>
</evidence>
<dbReference type="Proteomes" id="UP000249808">
    <property type="component" value="Unassembled WGS sequence"/>
</dbReference>
<dbReference type="SUPFAM" id="SSF54211">
    <property type="entry name" value="Ribosomal protein S5 domain 2-like"/>
    <property type="match status" value="1"/>
</dbReference>
<dbReference type="Gene3D" id="3.30.70.240">
    <property type="match status" value="1"/>
</dbReference>
<proteinExistence type="inferred from homology"/>
<dbReference type="InterPro" id="IPR035647">
    <property type="entry name" value="EFG_III/V"/>
</dbReference>
<sequence>MQNYITIKKEIENEEIINKSRFITYLFKIENEDEAKEKIAEIKKKHKDANHNCSAYTIGDQHQIQKASDDGEPSGTAGVPMLEALKKNDVHNTLAIVTRYFGGVKLGTGGLIRAYQGGVVEGIKVAEKVIIKNALKYHVILNYENTGKFEHLIASEPFVILDTIYTDKVTYVVQITAEDKEQFEQFIIETTQDSAQYSIEEEMMLPFDL</sequence>
<dbReference type="NCBIfam" id="TIGR00257">
    <property type="entry name" value="IMPACT_YIGZ"/>
    <property type="match status" value="1"/>
</dbReference>
<dbReference type="Gene3D" id="3.30.230.30">
    <property type="entry name" value="Impact, N-terminal domain"/>
    <property type="match status" value="1"/>
</dbReference>
<comment type="caution">
    <text evidence="4">The sequence shown here is derived from an EMBL/GenBank/DDBJ whole genome shotgun (WGS) entry which is preliminary data.</text>
</comment>
<dbReference type="GO" id="GO:0005737">
    <property type="term" value="C:cytoplasm"/>
    <property type="evidence" value="ECO:0007669"/>
    <property type="project" value="TreeGrafter"/>
</dbReference>
<reference evidence="4 5" key="1">
    <citation type="journal article" date="2018" name="Front. Microbiol.">
        <title>Description and Comparative Genomics of Macrococcus caseolyticus subsp. hominis subsp. nov., Macrococcus goetzii sp. nov., Macrococcus epidermidis sp. nov., and Macrococcus bohemicus sp. nov., Novel Macrococci From Human Clinical Material With Virulence Potential and Suspected Uptake of Foreign DNA by Natural Transformation.</title>
        <authorList>
            <person name="Maslanova I."/>
            <person name="Wertheimer Z."/>
            <person name="Sedlacek I."/>
            <person name="Svec P."/>
            <person name="Indrakova A."/>
            <person name="Kovarovic V."/>
            <person name="Schumann P."/>
            <person name="Sproer C."/>
            <person name="Kralova S."/>
            <person name="Sedo O."/>
            <person name="Kristofova L."/>
            <person name="Vrbovska V."/>
            <person name="Fuzik T."/>
            <person name="Petras P."/>
            <person name="Zdrahal Z."/>
            <person name="Ruzickova V."/>
            <person name="Doskar J."/>
            <person name="Pantucek R."/>
        </authorList>
    </citation>
    <scope>NUCLEOTIDE SEQUENCE [LARGE SCALE GENOMIC DNA]</scope>
    <source>
        <strain evidence="4 5">01/688</strain>
    </source>
</reference>
<dbReference type="InterPro" id="IPR015269">
    <property type="entry name" value="UPF0029_Impact_C"/>
</dbReference>
<evidence type="ECO:0000256" key="1">
    <source>
        <dbReference type="ARBA" id="ARBA00007665"/>
    </source>
</evidence>
<dbReference type="InterPro" id="IPR015796">
    <property type="entry name" value="Impact_YigZ-like"/>
</dbReference>
<organism evidence="4 5">
    <name type="scientific">Macrococcus epidermidis</name>
    <dbReference type="NCBI Taxonomy" id="1902580"/>
    <lineage>
        <taxon>Bacteria</taxon>
        <taxon>Bacillati</taxon>
        <taxon>Bacillota</taxon>
        <taxon>Bacilli</taxon>
        <taxon>Bacillales</taxon>
        <taxon>Staphylococcaceae</taxon>
        <taxon>Macrococcus</taxon>
    </lineage>
</organism>
<dbReference type="SUPFAM" id="SSF54980">
    <property type="entry name" value="EF-G C-terminal domain-like"/>
    <property type="match status" value="1"/>
</dbReference>
<evidence type="ECO:0000313" key="5">
    <source>
        <dbReference type="Proteomes" id="UP000249808"/>
    </source>
</evidence>
<feature type="domain" description="UPF0029" evidence="3">
    <location>
        <begin position="140"/>
        <end position="193"/>
    </location>
</feature>
<dbReference type="Pfam" id="PF01205">
    <property type="entry name" value="Impact_N"/>
    <property type="match status" value="1"/>
</dbReference>